<dbReference type="InterPro" id="IPR029063">
    <property type="entry name" value="SAM-dependent_MTases_sf"/>
</dbReference>
<feature type="binding site" evidence="13">
    <location>
        <position position="292"/>
    </location>
    <ligand>
        <name>S-adenosyl-L-methionine</name>
        <dbReference type="ChEBI" id="CHEBI:59789"/>
    </ligand>
</feature>
<keyword evidence="8 13" id="KW-0949">S-adenosyl-L-methionine</keyword>
<dbReference type="InterPro" id="IPR004573">
    <property type="entry name" value="rRNA_ssu_MeTfrase_B"/>
</dbReference>
<dbReference type="PRINTS" id="PR02008">
    <property type="entry name" value="RCMTFAMILY"/>
</dbReference>
<evidence type="ECO:0000256" key="5">
    <source>
        <dbReference type="ARBA" id="ARBA00022552"/>
    </source>
</evidence>
<evidence type="ECO:0000256" key="3">
    <source>
        <dbReference type="ARBA" id="ARBA00012140"/>
    </source>
</evidence>
<evidence type="ECO:0000256" key="8">
    <source>
        <dbReference type="ARBA" id="ARBA00022691"/>
    </source>
</evidence>
<dbReference type="GO" id="GO:0008168">
    <property type="term" value="F:methyltransferase activity"/>
    <property type="evidence" value="ECO:0007669"/>
    <property type="project" value="UniProtKB-KW"/>
</dbReference>
<evidence type="ECO:0000313" key="15">
    <source>
        <dbReference type="EMBL" id="MCR6544641.1"/>
    </source>
</evidence>
<feature type="domain" description="SAM-dependent MTase RsmB/NOP-type" evidence="14">
    <location>
        <begin position="178"/>
        <end position="458"/>
    </location>
</feature>
<gene>
    <name evidence="15" type="primary">rsmB</name>
    <name evidence="15" type="ORF">NVS47_03780</name>
</gene>
<evidence type="ECO:0000256" key="1">
    <source>
        <dbReference type="ARBA" id="ARBA00002724"/>
    </source>
</evidence>
<dbReference type="PANTHER" id="PTHR22807">
    <property type="entry name" value="NOP2 YEAST -RELATED NOL1/NOP2/FMU SUN DOMAIN-CONTAINING"/>
    <property type="match status" value="1"/>
</dbReference>
<protein>
    <recommendedName>
        <fullName evidence="3">16S rRNA (cytosine(967)-C(5))-methyltransferase</fullName>
        <ecNumber evidence="3">2.1.1.176</ecNumber>
    </recommendedName>
    <alternativeName>
        <fullName evidence="10">16S rRNA m5C967 methyltransferase</fullName>
    </alternativeName>
    <alternativeName>
        <fullName evidence="11">rRNA (cytosine-C(5)-)-methyltransferase RsmB</fullName>
    </alternativeName>
</protein>
<keyword evidence="7 13" id="KW-0808">Transferase</keyword>
<evidence type="ECO:0000256" key="9">
    <source>
        <dbReference type="ARBA" id="ARBA00022884"/>
    </source>
</evidence>
<evidence type="ECO:0000256" key="12">
    <source>
        <dbReference type="ARBA" id="ARBA00047283"/>
    </source>
</evidence>
<organism evidence="15 16">
    <name type="scientific">Dehalobacterium formicoaceticum</name>
    <dbReference type="NCBI Taxonomy" id="51515"/>
    <lineage>
        <taxon>Bacteria</taxon>
        <taxon>Bacillati</taxon>
        <taxon>Bacillota</taxon>
        <taxon>Clostridia</taxon>
        <taxon>Eubacteriales</taxon>
        <taxon>Peptococcaceae</taxon>
        <taxon>Dehalobacterium</taxon>
    </lineage>
</organism>
<dbReference type="InterPro" id="IPR001678">
    <property type="entry name" value="MeTrfase_RsmB-F_NOP2_dom"/>
</dbReference>
<dbReference type="InterPro" id="IPR006027">
    <property type="entry name" value="NusB_RsmB_TIM44"/>
</dbReference>
<evidence type="ECO:0000256" key="10">
    <source>
        <dbReference type="ARBA" id="ARBA00030399"/>
    </source>
</evidence>
<dbReference type="Gene3D" id="1.10.940.10">
    <property type="entry name" value="NusB-like"/>
    <property type="match status" value="1"/>
</dbReference>
<feature type="binding site" evidence="13">
    <location>
        <position position="319"/>
    </location>
    <ligand>
        <name>S-adenosyl-L-methionine</name>
        <dbReference type="ChEBI" id="CHEBI:59789"/>
    </ligand>
</feature>
<dbReference type="EMBL" id="JANPWE010000001">
    <property type="protein sequence ID" value="MCR6544641.1"/>
    <property type="molecule type" value="Genomic_DNA"/>
</dbReference>
<evidence type="ECO:0000256" key="2">
    <source>
        <dbReference type="ARBA" id="ARBA00004496"/>
    </source>
</evidence>
<keyword evidence="6 13" id="KW-0489">Methyltransferase</keyword>
<proteinExistence type="inferred from homology"/>
<dbReference type="RefSeq" id="WP_089610135.1">
    <property type="nucleotide sequence ID" value="NZ_CP022121.1"/>
</dbReference>
<feature type="active site" description="Nucleophile" evidence="13">
    <location>
        <position position="390"/>
    </location>
</feature>
<evidence type="ECO:0000256" key="7">
    <source>
        <dbReference type="ARBA" id="ARBA00022679"/>
    </source>
</evidence>
<evidence type="ECO:0000256" key="11">
    <source>
        <dbReference type="ARBA" id="ARBA00031088"/>
    </source>
</evidence>
<dbReference type="NCBIfam" id="TIGR00563">
    <property type="entry name" value="rsmB"/>
    <property type="match status" value="1"/>
</dbReference>
<comment type="function">
    <text evidence="1">Specifically methylates the cytosine at position 967 (m5C967) of 16S rRNA.</text>
</comment>
<evidence type="ECO:0000256" key="4">
    <source>
        <dbReference type="ARBA" id="ARBA00022490"/>
    </source>
</evidence>
<evidence type="ECO:0000256" key="13">
    <source>
        <dbReference type="PROSITE-ProRule" id="PRU01023"/>
    </source>
</evidence>
<comment type="similarity">
    <text evidence="13">Belongs to the class I-like SAM-binding methyltransferase superfamily. RsmB/NOP family.</text>
</comment>
<dbReference type="EC" id="2.1.1.176" evidence="3"/>
<feature type="binding site" evidence="13">
    <location>
        <position position="337"/>
    </location>
    <ligand>
        <name>S-adenosyl-L-methionine</name>
        <dbReference type="ChEBI" id="CHEBI:59789"/>
    </ligand>
</feature>
<feature type="binding site" evidence="13">
    <location>
        <begin position="268"/>
        <end position="274"/>
    </location>
    <ligand>
        <name>S-adenosyl-L-methionine</name>
        <dbReference type="ChEBI" id="CHEBI:59789"/>
    </ligand>
</feature>
<dbReference type="GO" id="GO:0032259">
    <property type="term" value="P:methylation"/>
    <property type="evidence" value="ECO:0007669"/>
    <property type="project" value="UniProtKB-KW"/>
</dbReference>
<evidence type="ECO:0000259" key="14">
    <source>
        <dbReference type="PROSITE" id="PS51686"/>
    </source>
</evidence>
<keyword evidence="16" id="KW-1185">Reference proteome</keyword>
<dbReference type="NCBIfam" id="NF011494">
    <property type="entry name" value="PRK14902.1"/>
    <property type="match status" value="1"/>
</dbReference>
<dbReference type="InterPro" id="IPR035926">
    <property type="entry name" value="NusB-like_sf"/>
</dbReference>
<dbReference type="Pfam" id="PF22458">
    <property type="entry name" value="RsmF-B_ferredox"/>
    <property type="match status" value="1"/>
</dbReference>
<comment type="caution">
    <text evidence="15">The sequence shown here is derived from an EMBL/GenBank/DDBJ whole genome shotgun (WGS) entry which is preliminary data.</text>
</comment>
<dbReference type="Pfam" id="PF01029">
    <property type="entry name" value="NusB"/>
    <property type="match status" value="1"/>
</dbReference>
<keyword evidence="4" id="KW-0963">Cytoplasm</keyword>
<dbReference type="Pfam" id="PF01189">
    <property type="entry name" value="Methyltr_RsmB-F"/>
    <property type="match status" value="1"/>
</dbReference>
<dbReference type="Gene3D" id="3.40.50.150">
    <property type="entry name" value="Vaccinia Virus protein VP39"/>
    <property type="match status" value="1"/>
</dbReference>
<accession>A0ABT1Y1A5</accession>
<dbReference type="PROSITE" id="PS51686">
    <property type="entry name" value="SAM_MT_RSMB_NOP"/>
    <property type="match status" value="1"/>
</dbReference>
<dbReference type="InterPro" id="IPR054728">
    <property type="entry name" value="RsmB-like_ferredoxin"/>
</dbReference>
<dbReference type="InterPro" id="IPR011023">
    <property type="entry name" value="Nop2p"/>
</dbReference>
<dbReference type="InterPro" id="IPR049560">
    <property type="entry name" value="MeTrfase_RsmB-F_NOP2_cat"/>
</dbReference>
<evidence type="ECO:0000313" key="16">
    <source>
        <dbReference type="Proteomes" id="UP001524944"/>
    </source>
</evidence>
<comment type="subcellular location">
    <subcellularLocation>
        <location evidence="2">Cytoplasm</location>
    </subcellularLocation>
</comment>
<evidence type="ECO:0000256" key="6">
    <source>
        <dbReference type="ARBA" id="ARBA00022603"/>
    </source>
</evidence>
<dbReference type="Gene3D" id="3.30.70.1170">
    <property type="entry name" value="Sun protein, domain 3"/>
    <property type="match status" value="1"/>
</dbReference>
<dbReference type="NCBIfam" id="TIGR00446">
    <property type="entry name" value="nop2p"/>
    <property type="match status" value="1"/>
</dbReference>
<comment type="catalytic activity">
    <reaction evidence="12">
        <text>cytidine(967) in 16S rRNA + S-adenosyl-L-methionine = 5-methylcytidine(967) in 16S rRNA + S-adenosyl-L-homocysteine + H(+)</text>
        <dbReference type="Rhea" id="RHEA:42748"/>
        <dbReference type="Rhea" id="RHEA-COMP:10219"/>
        <dbReference type="Rhea" id="RHEA-COMP:10220"/>
        <dbReference type="ChEBI" id="CHEBI:15378"/>
        <dbReference type="ChEBI" id="CHEBI:57856"/>
        <dbReference type="ChEBI" id="CHEBI:59789"/>
        <dbReference type="ChEBI" id="CHEBI:74483"/>
        <dbReference type="ChEBI" id="CHEBI:82748"/>
        <dbReference type="EC" id="2.1.1.176"/>
    </reaction>
</comment>
<dbReference type="SUPFAM" id="SSF53335">
    <property type="entry name" value="S-adenosyl-L-methionine-dependent methyltransferases"/>
    <property type="match status" value="1"/>
</dbReference>
<sequence length="462" mass="51695">MTKTEKTGPSPRETALLILYQVAEKGAFANLELNKVLNRGTYRGLDRSFITELVYGTIRMQGRIDYILGLFIKKPLNTLPLWILLILRLGVYQIMFLDKVPERAAVNESVKLAKKYGHAGTVKLVNGVLRNITRQKDQIVYPSLEQDPVNHIALLYSHPQWMVEGWLEQFGREETLELCAWNNTSPQVTLRTNTLKTTREGLLLRLKEEGVASRPGRFVPESIILEEVTAIASLPSYQEGLFQVQDEGSMLVAHVLQPSPGSRMLDLCAAPGGKTTHVAQLMKNQGEIKAFDLYPHKLSLIDESCKRLGITIVETAVQDGTQLPDSLTHWADYCLVDAPCSGLGVLRRRPDARWNKEKGDIGALAAIQKKLLSAAAKTVKPGGILVYSTCTITPEENEALVCWFLREHEDFALDPIDQILGFPLGDLGDHEKPSQGMLQLYPHRHGTDGLFMARMKKRHEVK</sequence>
<keyword evidence="5" id="KW-0698">rRNA processing</keyword>
<keyword evidence="9 13" id="KW-0694">RNA-binding</keyword>
<dbReference type="SUPFAM" id="SSF48013">
    <property type="entry name" value="NusB-like"/>
    <property type="match status" value="1"/>
</dbReference>
<dbReference type="InterPro" id="IPR023267">
    <property type="entry name" value="RCMT"/>
</dbReference>
<dbReference type="Proteomes" id="UP001524944">
    <property type="component" value="Unassembled WGS sequence"/>
</dbReference>
<reference evidence="15 16" key="1">
    <citation type="submission" date="2022-08" db="EMBL/GenBank/DDBJ databases">
        <title>Proteogenomics of the novel Dehalobacterium formicoaceticum strain EZ94 highlights a key role of methyltransferases during anaerobic dichloromethane degradation.</title>
        <authorList>
            <person name="Wasmund K."/>
        </authorList>
    </citation>
    <scope>NUCLEOTIDE SEQUENCE [LARGE SCALE GENOMIC DNA]</scope>
    <source>
        <strain evidence="15 16">EZ94</strain>
    </source>
</reference>
<dbReference type="PANTHER" id="PTHR22807:SF53">
    <property type="entry name" value="RIBOSOMAL RNA SMALL SUBUNIT METHYLTRANSFERASE B-RELATED"/>
    <property type="match status" value="1"/>
</dbReference>
<name>A0ABT1Y1A5_9FIRM</name>